<dbReference type="InterPro" id="IPR013783">
    <property type="entry name" value="Ig-like_fold"/>
</dbReference>
<feature type="chain" id="PRO_5034398963" description="Ig-like domain-containing protein" evidence="1">
    <location>
        <begin position="16"/>
        <end position="73"/>
    </location>
</feature>
<sequence>MDLAILLLYVQLVESGPGRVSPGGSFKLMCKMMGDSIKKVYWEWIPYESPNEYYLTMRPLTAADSATYYCSHR</sequence>
<dbReference type="GeneTree" id="ENSGT01140000284813"/>
<feature type="signal peptide" evidence="1">
    <location>
        <begin position="1"/>
        <end position="15"/>
    </location>
</feature>
<evidence type="ECO:0000313" key="4">
    <source>
        <dbReference type="Proteomes" id="UP000694559"/>
    </source>
</evidence>
<feature type="domain" description="Ig-like" evidence="2">
    <location>
        <begin position="20"/>
        <end position="73"/>
    </location>
</feature>
<proteinExistence type="predicted"/>
<reference evidence="3" key="1">
    <citation type="submission" date="2025-08" db="UniProtKB">
        <authorList>
            <consortium name="Ensembl"/>
        </authorList>
    </citation>
    <scope>IDENTIFICATION</scope>
</reference>
<dbReference type="Ensembl" id="ENSNNAT00000009779.1">
    <property type="protein sequence ID" value="ENSNNAP00000009325.1"/>
    <property type="gene ID" value="ENSNNAG00000006254.1"/>
</dbReference>
<organism evidence="3 4">
    <name type="scientific">Naja naja</name>
    <name type="common">Indian cobra</name>
    <dbReference type="NCBI Taxonomy" id="35670"/>
    <lineage>
        <taxon>Eukaryota</taxon>
        <taxon>Metazoa</taxon>
        <taxon>Chordata</taxon>
        <taxon>Craniata</taxon>
        <taxon>Vertebrata</taxon>
        <taxon>Euteleostomi</taxon>
        <taxon>Lepidosauria</taxon>
        <taxon>Squamata</taxon>
        <taxon>Bifurcata</taxon>
        <taxon>Unidentata</taxon>
        <taxon>Episquamata</taxon>
        <taxon>Toxicofera</taxon>
        <taxon>Serpentes</taxon>
        <taxon>Colubroidea</taxon>
        <taxon>Elapidae</taxon>
        <taxon>Elapinae</taxon>
        <taxon>Naja</taxon>
    </lineage>
</organism>
<name>A0A8C6X5L2_NAJNA</name>
<dbReference type="AlphaFoldDB" id="A0A8C6X5L2"/>
<protein>
    <recommendedName>
        <fullName evidence="2">Ig-like domain-containing protein</fullName>
    </recommendedName>
</protein>
<dbReference type="SUPFAM" id="SSF48726">
    <property type="entry name" value="Immunoglobulin"/>
    <property type="match status" value="1"/>
</dbReference>
<evidence type="ECO:0000256" key="1">
    <source>
        <dbReference type="SAM" id="SignalP"/>
    </source>
</evidence>
<evidence type="ECO:0000259" key="2">
    <source>
        <dbReference type="PROSITE" id="PS50835"/>
    </source>
</evidence>
<dbReference type="InterPro" id="IPR007110">
    <property type="entry name" value="Ig-like_dom"/>
</dbReference>
<dbReference type="Proteomes" id="UP000694559">
    <property type="component" value="Unplaced"/>
</dbReference>
<reference evidence="3" key="2">
    <citation type="submission" date="2025-09" db="UniProtKB">
        <authorList>
            <consortium name="Ensembl"/>
        </authorList>
    </citation>
    <scope>IDENTIFICATION</scope>
</reference>
<dbReference type="PANTHER" id="PTHR23266">
    <property type="entry name" value="IMMUNOGLOBULIN HEAVY CHAIN"/>
    <property type="match status" value="1"/>
</dbReference>
<dbReference type="PROSITE" id="PS50835">
    <property type="entry name" value="IG_LIKE"/>
    <property type="match status" value="1"/>
</dbReference>
<dbReference type="OrthoDB" id="9426090at2759"/>
<accession>A0A8C6X5L2</accession>
<evidence type="ECO:0000313" key="3">
    <source>
        <dbReference type="Ensembl" id="ENSNNAP00000009325.1"/>
    </source>
</evidence>
<dbReference type="InterPro" id="IPR050199">
    <property type="entry name" value="IgHV"/>
</dbReference>
<dbReference type="InterPro" id="IPR036179">
    <property type="entry name" value="Ig-like_dom_sf"/>
</dbReference>
<keyword evidence="1" id="KW-0732">Signal</keyword>
<keyword evidence="4" id="KW-1185">Reference proteome</keyword>
<dbReference type="Gene3D" id="2.60.40.10">
    <property type="entry name" value="Immunoglobulins"/>
    <property type="match status" value="2"/>
</dbReference>